<accession>A0A564FUZ2</accession>
<dbReference type="RefSeq" id="WP_144761941.1">
    <property type="nucleotide sequence ID" value="NZ_BPQI01000088.1"/>
</dbReference>
<sequence>MAEPETKPEPEIIPWPDRVRRTGELTVFPGPGFAGSVWGTVLDKAITAINQLLKDKSIALVFRKTDSEAGNPIVAETFPGSGLHGNSILSLVGSGDRERLGSLKLRVPANPRINGVDAGPPVRIHILVHELVHCIGLTNSAHSQDDVFIGKLVIATGGVVGGKALPLDGSGSVPPLKLGAKTVTNIKKAWELPASANP</sequence>
<keyword evidence="4" id="KW-1185">Reference proteome</keyword>
<gene>
    <name evidence="1" type="ORF">IFDJLNFL_3042</name>
    <name evidence="2" type="ORF">MTDSW087_01368</name>
</gene>
<reference evidence="1" key="2">
    <citation type="journal article" date="2021" name="Front. Microbiol.">
        <title>Comprehensive Comparative Genomics and Phenotyping of Methylobacterium Species.</title>
        <authorList>
            <person name="Alessa O."/>
            <person name="Ogura Y."/>
            <person name="Fujitani Y."/>
            <person name="Takami H."/>
            <person name="Hayashi T."/>
            <person name="Sahin N."/>
            <person name="Tani A."/>
        </authorList>
    </citation>
    <scope>NUCLEOTIDE SEQUENCE</scope>
    <source>
        <strain evidence="1">DSM 22415</strain>
    </source>
</reference>
<dbReference type="Proteomes" id="UP001055303">
    <property type="component" value="Unassembled WGS sequence"/>
</dbReference>
<evidence type="ECO:0008006" key="5">
    <source>
        <dbReference type="Google" id="ProtNLM"/>
    </source>
</evidence>
<name>A0A564FUZ2_9HYPH</name>
<evidence type="ECO:0000313" key="1">
    <source>
        <dbReference type="EMBL" id="GJD57142.1"/>
    </source>
</evidence>
<protein>
    <recommendedName>
        <fullName evidence="5">Peptidase metallopeptidase domain-containing protein</fullName>
    </recommendedName>
</protein>
<evidence type="ECO:0000313" key="2">
    <source>
        <dbReference type="EMBL" id="VUF11684.1"/>
    </source>
</evidence>
<dbReference type="Proteomes" id="UP000401717">
    <property type="component" value="Unassembled WGS sequence"/>
</dbReference>
<proteinExistence type="predicted"/>
<organism evidence="2 3">
    <name type="scientific">Methylobacterium dankookense</name>
    <dbReference type="NCBI Taxonomy" id="560405"/>
    <lineage>
        <taxon>Bacteria</taxon>
        <taxon>Pseudomonadati</taxon>
        <taxon>Pseudomonadota</taxon>
        <taxon>Alphaproteobacteria</taxon>
        <taxon>Hyphomicrobiales</taxon>
        <taxon>Methylobacteriaceae</taxon>
        <taxon>Methylobacterium</taxon>
    </lineage>
</organism>
<evidence type="ECO:0000313" key="3">
    <source>
        <dbReference type="Proteomes" id="UP000401717"/>
    </source>
</evidence>
<dbReference type="EMBL" id="CABFVH010000005">
    <property type="protein sequence ID" value="VUF11684.1"/>
    <property type="molecule type" value="Genomic_DNA"/>
</dbReference>
<dbReference type="OrthoDB" id="8445902at2"/>
<dbReference type="EMBL" id="BPQI01000088">
    <property type="protein sequence ID" value="GJD57142.1"/>
    <property type="molecule type" value="Genomic_DNA"/>
</dbReference>
<evidence type="ECO:0000313" key="4">
    <source>
        <dbReference type="Proteomes" id="UP001055303"/>
    </source>
</evidence>
<dbReference type="AlphaFoldDB" id="A0A564FUZ2"/>
<reference evidence="1" key="3">
    <citation type="submission" date="2021-08" db="EMBL/GenBank/DDBJ databases">
        <authorList>
            <person name="Tani A."/>
            <person name="Ola A."/>
            <person name="Ogura Y."/>
            <person name="Katsura K."/>
            <person name="Hayashi T."/>
        </authorList>
    </citation>
    <scope>NUCLEOTIDE SEQUENCE</scope>
    <source>
        <strain evidence="1">DSM 22415</strain>
    </source>
</reference>
<reference evidence="2 3" key="1">
    <citation type="submission" date="2019-06" db="EMBL/GenBank/DDBJ databases">
        <authorList>
            <person name="Rodrigo-Torres L."/>
            <person name="Arahal R. D."/>
            <person name="Lucena T."/>
        </authorList>
    </citation>
    <scope>NUCLEOTIDE SEQUENCE [LARGE SCALE GENOMIC DNA]</scope>
    <source>
        <strain evidence="2 3">SW08-7</strain>
    </source>
</reference>